<reference evidence="4 5" key="1">
    <citation type="submission" date="2016-11" db="EMBL/GenBank/DDBJ databases">
        <authorList>
            <person name="Jaros S."/>
            <person name="Januszkiewicz K."/>
            <person name="Wedrychowicz H."/>
        </authorList>
    </citation>
    <scope>NUCLEOTIDE SEQUENCE [LARGE SCALE GENOMIC DNA]</scope>
    <source>
        <strain evidence="4 5">DSM 13106</strain>
    </source>
</reference>
<dbReference type="EMBL" id="FQXR01000003">
    <property type="protein sequence ID" value="SHH64805.1"/>
    <property type="molecule type" value="Genomic_DNA"/>
</dbReference>
<evidence type="ECO:0000259" key="2">
    <source>
        <dbReference type="Pfam" id="PF02591"/>
    </source>
</evidence>
<dbReference type="RefSeq" id="WP_072743286.1">
    <property type="nucleotide sequence ID" value="NZ_FQXR01000003.1"/>
</dbReference>
<dbReference type="Pfam" id="PF24481">
    <property type="entry name" value="CT398_CC"/>
    <property type="match status" value="1"/>
</dbReference>
<dbReference type="STRING" id="1123281.SAMN02745180_00717"/>
<proteinExistence type="predicted"/>
<feature type="coiled-coil region" evidence="1">
    <location>
        <begin position="10"/>
        <end position="159"/>
    </location>
</feature>
<sequence>MDQLELLWELQKHDEKLKKIKAKLEELAKKGHIENMTIKIQNLELQLERRKKSIDESDKKLNKNSEILRDLNFQLDEIEKELYSGTITDLKQLDYMDKESKNIRKDINDVEIEIISLMEEIENFKIDIGKIEVEYENIKEEFKRYAEEYKKVTDELRQNAKEEIDYIYEISSKLEKGIYEKYKNIKNNKEKVMAEIIGDECSGCHMILPTYLINKVKESHEIVQCENCGRILYFVDNSQKLPLQ</sequence>
<protein>
    <submittedName>
        <fullName evidence="4">C4-type zinc ribbon domain-containing protein</fullName>
    </submittedName>
</protein>
<organism evidence="4 5">
    <name type="scientific">Sporanaerobacter acetigenes DSM 13106</name>
    <dbReference type="NCBI Taxonomy" id="1123281"/>
    <lineage>
        <taxon>Bacteria</taxon>
        <taxon>Bacillati</taxon>
        <taxon>Bacillota</taxon>
        <taxon>Tissierellia</taxon>
        <taxon>Tissierellales</taxon>
        <taxon>Sporanaerobacteraceae</taxon>
        <taxon>Sporanaerobacter</taxon>
    </lineage>
</organism>
<dbReference type="Gene3D" id="1.10.287.1490">
    <property type="match status" value="1"/>
</dbReference>
<evidence type="ECO:0000313" key="4">
    <source>
        <dbReference type="EMBL" id="SHH64805.1"/>
    </source>
</evidence>
<dbReference type="AlphaFoldDB" id="A0A1M5UPA9"/>
<evidence type="ECO:0000313" key="5">
    <source>
        <dbReference type="Proteomes" id="UP000184389"/>
    </source>
</evidence>
<dbReference type="Pfam" id="PF02591">
    <property type="entry name" value="Zn_ribbon_9"/>
    <property type="match status" value="1"/>
</dbReference>
<accession>A0A1M5UPA9</accession>
<dbReference type="InterPro" id="IPR056003">
    <property type="entry name" value="CT398_CC_hairpin"/>
</dbReference>
<dbReference type="Proteomes" id="UP000184389">
    <property type="component" value="Unassembled WGS sequence"/>
</dbReference>
<dbReference type="InterPro" id="IPR003743">
    <property type="entry name" value="Zf-RING_7"/>
</dbReference>
<keyword evidence="1" id="KW-0175">Coiled coil</keyword>
<dbReference type="OrthoDB" id="9795058at2"/>
<feature type="domain" description="C4-type zinc ribbon" evidence="2">
    <location>
        <begin position="201"/>
        <end position="232"/>
    </location>
</feature>
<name>A0A1M5UPA9_9FIRM</name>
<gene>
    <name evidence="4" type="ORF">SAMN02745180_00717</name>
</gene>
<feature type="domain" description="CT398-like coiled coil hairpin" evidence="3">
    <location>
        <begin position="10"/>
        <end position="188"/>
    </location>
</feature>
<evidence type="ECO:0000256" key="1">
    <source>
        <dbReference type="SAM" id="Coils"/>
    </source>
</evidence>
<keyword evidence="5" id="KW-1185">Reference proteome</keyword>
<evidence type="ECO:0000259" key="3">
    <source>
        <dbReference type="Pfam" id="PF24481"/>
    </source>
</evidence>